<evidence type="ECO:0000256" key="12">
    <source>
        <dbReference type="ARBA" id="ARBA00047899"/>
    </source>
</evidence>
<evidence type="ECO:0000256" key="11">
    <source>
        <dbReference type="ARBA" id="ARBA00024334"/>
    </source>
</evidence>
<keyword evidence="8" id="KW-0418">Kinase</keyword>
<feature type="binding site" evidence="14">
    <location>
        <position position="124"/>
    </location>
    <ligand>
        <name>ATP</name>
        <dbReference type="ChEBI" id="CHEBI:30616"/>
    </ligand>
</feature>
<sequence>MNKVGYSPSSHERKRRVVGRPTSVYNKNEGPYNSFVEASFIPEHRALEDEDYLPPPLTISLGSGFSSDGRSVYDDAPSHLDLRSRRLPRVVDDYEVCPNVLGAGAYGEVRECIHRDTRRAYACKSMDKSRMKNTSDFRRELDLLHEMDHPNIIRMVGCYENDERVHIVTERYTGGELFERIVENTTDDGCIDERRASRIIKSLLLAVEYLHENDIVHRDIKPENILFESNRVDSDIRLIDFGLSRRHRRGEPPMSRPVGTGYYMSPELLKGKYDRSTDIWSIGIVTYILLCGYPPFRGDNDEEVVELIRRGQLQFPIRAWSNKSDEAMDFIKCLLRRDPRKRFTAGEALAHPWVAKSGKR</sequence>
<dbReference type="GO" id="GO:0004674">
    <property type="term" value="F:protein serine/threonine kinase activity"/>
    <property type="evidence" value="ECO:0007669"/>
    <property type="project" value="UniProtKB-KW"/>
</dbReference>
<dbReference type="SMART" id="SM00220">
    <property type="entry name" value="S_TKc"/>
    <property type="match status" value="1"/>
</dbReference>
<name>A0ABD3R9R0_9STRA</name>
<comment type="cofactor">
    <cofactor evidence="1">
        <name>Mg(2+)</name>
        <dbReference type="ChEBI" id="CHEBI:18420"/>
    </cofactor>
</comment>
<evidence type="ECO:0000256" key="4">
    <source>
        <dbReference type="ARBA" id="ARBA00022679"/>
    </source>
</evidence>
<keyword evidence="19" id="KW-1185">Reference proteome</keyword>
<evidence type="ECO:0000256" key="5">
    <source>
        <dbReference type="ARBA" id="ARBA00022723"/>
    </source>
</evidence>
<evidence type="ECO:0000256" key="10">
    <source>
        <dbReference type="ARBA" id="ARBA00022840"/>
    </source>
</evidence>
<evidence type="ECO:0000256" key="3">
    <source>
        <dbReference type="ARBA" id="ARBA00022527"/>
    </source>
</evidence>
<organism evidence="18 19">
    <name type="scientific">Cyclostephanos tholiformis</name>
    <dbReference type="NCBI Taxonomy" id="382380"/>
    <lineage>
        <taxon>Eukaryota</taxon>
        <taxon>Sar</taxon>
        <taxon>Stramenopiles</taxon>
        <taxon>Ochrophyta</taxon>
        <taxon>Bacillariophyta</taxon>
        <taxon>Coscinodiscophyceae</taxon>
        <taxon>Thalassiosirophycidae</taxon>
        <taxon>Stephanodiscales</taxon>
        <taxon>Stephanodiscaceae</taxon>
        <taxon>Cyclostephanos</taxon>
    </lineage>
</organism>
<evidence type="ECO:0000256" key="2">
    <source>
        <dbReference type="ARBA" id="ARBA00012513"/>
    </source>
</evidence>
<dbReference type="InterPro" id="IPR050205">
    <property type="entry name" value="CDPK_Ser/Thr_kinases"/>
</dbReference>
<dbReference type="InterPro" id="IPR011009">
    <property type="entry name" value="Kinase-like_dom_sf"/>
</dbReference>
<dbReference type="PROSITE" id="PS00108">
    <property type="entry name" value="PROTEIN_KINASE_ST"/>
    <property type="match status" value="1"/>
</dbReference>
<keyword evidence="3 15" id="KW-0723">Serine/threonine-protein kinase</keyword>
<dbReference type="FunFam" id="3.30.200.20:FF:000315">
    <property type="entry name" value="Calcium-dependent protein kinase 3"/>
    <property type="match status" value="1"/>
</dbReference>
<dbReference type="InterPro" id="IPR017441">
    <property type="entry name" value="Protein_kinase_ATP_BS"/>
</dbReference>
<comment type="similarity">
    <text evidence="11">Belongs to the protein kinase superfamily. Ser/Thr protein kinase family. CDPK subfamily.</text>
</comment>
<comment type="catalytic activity">
    <reaction evidence="13">
        <text>L-seryl-[protein] + ATP = O-phospho-L-seryl-[protein] + ADP + H(+)</text>
        <dbReference type="Rhea" id="RHEA:17989"/>
        <dbReference type="Rhea" id="RHEA-COMP:9863"/>
        <dbReference type="Rhea" id="RHEA-COMP:11604"/>
        <dbReference type="ChEBI" id="CHEBI:15378"/>
        <dbReference type="ChEBI" id="CHEBI:29999"/>
        <dbReference type="ChEBI" id="CHEBI:30616"/>
        <dbReference type="ChEBI" id="CHEBI:83421"/>
        <dbReference type="ChEBI" id="CHEBI:456216"/>
        <dbReference type="EC" id="2.7.11.1"/>
    </reaction>
</comment>
<evidence type="ECO:0000259" key="17">
    <source>
        <dbReference type="PROSITE" id="PS50011"/>
    </source>
</evidence>
<keyword evidence="9" id="KW-0106">Calcium</keyword>
<evidence type="ECO:0000256" key="6">
    <source>
        <dbReference type="ARBA" id="ARBA00022737"/>
    </source>
</evidence>
<dbReference type="EMBL" id="JALLPB020000380">
    <property type="protein sequence ID" value="KAL3809754.1"/>
    <property type="molecule type" value="Genomic_DNA"/>
</dbReference>
<dbReference type="PANTHER" id="PTHR24349">
    <property type="entry name" value="SERINE/THREONINE-PROTEIN KINASE"/>
    <property type="match status" value="1"/>
</dbReference>
<feature type="region of interest" description="Disordered" evidence="16">
    <location>
        <begin position="1"/>
        <end position="22"/>
    </location>
</feature>
<reference evidence="18 19" key="1">
    <citation type="submission" date="2024-10" db="EMBL/GenBank/DDBJ databases">
        <title>Updated reference genomes for cyclostephanoid diatoms.</title>
        <authorList>
            <person name="Roberts W.R."/>
            <person name="Alverson A.J."/>
        </authorList>
    </citation>
    <scope>NUCLEOTIDE SEQUENCE [LARGE SCALE GENOMIC DNA]</scope>
    <source>
        <strain evidence="18 19">AJA228-03</strain>
    </source>
</reference>
<keyword evidence="5" id="KW-0479">Metal-binding</keyword>
<evidence type="ECO:0000313" key="18">
    <source>
        <dbReference type="EMBL" id="KAL3809754.1"/>
    </source>
</evidence>
<evidence type="ECO:0000313" key="19">
    <source>
        <dbReference type="Proteomes" id="UP001530377"/>
    </source>
</evidence>
<dbReference type="InterPro" id="IPR008271">
    <property type="entry name" value="Ser/Thr_kinase_AS"/>
</dbReference>
<comment type="catalytic activity">
    <reaction evidence="12">
        <text>L-threonyl-[protein] + ATP = O-phospho-L-threonyl-[protein] + ADP + H(+)</text>
        <dbReference type="Rhea" id="RHEA:46608"/>
        <dbReference type="Rhea" id="RHEA-COMP:11060"/>
        <dbReference type="Rhea" id="RHEA-COMP:11605"/>
        <dbReference type="ChEBI" id="CHEBI:15378"/>
        <dbReference type="ChEBI" id="CHEBI:30013"/>
        <dbReference type="ChEBI" id="CHEBI:30616"/>
        <dbReference type="ChEBI" id="CHEBI:61977"/>
        <dbReference type="ChEBI" id="CHEBI:456216"/>
        <dbReference type="EC" id="2.7.11.1"/>
    </reaction>
</comment>
<dbReference type="Proteomes" id="UP001530377">
    <property type="component" value="Unassembled WGS sequence"/>
</dbReference>
<dbReference type="FunFam" id="1.10.510.10:FF:000571">
    <property type="entry name" value="Maternal embryonic leucine zipper kinase"/>
    <property type="match status" value="1"/>
</dbReference>
<evidence type="ECO:0000256" key="8">
    <source>
        <dbReference type="ARBA" id="ARBA00022777"/>
    </source>
</evidence>
<dbReference type="SUPFAM" id="SSF56112">
    <property type="entry name" value="Protein kinase-like (PK-like)"/>
    <property type="match status" value="1"/>
</dbReference>
<dbReference type="GO" id="GO:0046872">
    <property type="term" value="F:metal ion binding"/>
    <property type="evidence" value="ECO:0007669"/>
    <property type="project" value="UniProtKB-KW"/>
</dbReference>
<dbReference type="InterPro" id="IPR000719">
    <property type="entry name" value="Prot_kinase_dom"/>
</dbReference>
<evidence type="ECO:0000256" key="13">
    <source>
        <dbReference type="ARBA" id="ARBA00048679"/>
    </source>
</evidence>
<feature type="domain" description="Protein kinase" evidence="17">
    <location>
        <begin position="95"/>
        <end position="354"/>
    </location>
</feature>
<comment type="caution">
    <text evidence="18">The sequence shown here is derived from an EMBL/GenBank/DDBJ whole genome shotgun (WGS) entry which is preliminary data.</text>
</comment>
<keyword evidence="4" id="KW-0808">Transferase</keyword>
<keyword evidence="6" id="KW-0677">Repeat</keyword>
<evidence type="ECO:0000256" key="14">
    <source>
        <dbReference type="PROSITE-ProRule" id="PRU10141"/>
    </source>
</evidence>
<gene>
    <name evidence="18" type="ORF">ACHAXA_011427</name>
</gene>
<evidence type="ECO:0000256" key="16">
    <source>
        <dbReference type="SAM" id="MobiDB-lite"/>
    </source>
</evidence>
<accession>A0ABD3R9R0</accession>
<evidence type="ECO:0000256" key="15">
    <source>
        <dbReference type="RuleBase" id="RU000304"/>
    </source>
</evidence>
<evidence type="ECO:0000256" key="1">
    <source>
        <dbReference type="ARBA" id="ARBA00001946"/>
    </source>
</evidence>
<dbReference type="AlphaFoldDB" id="A0ABD3R9R0"/>
<keyword evidence="7 14" id="KW-0547">Nucleotide-binding</keyword>
<dbReference type="Gene3D" id="3.30.200.20">
    <property type="entry name" value="Phosphorylase Kinase, domain 1"/>
    <property type="match status" value="1"/>
</dbReference>
<dbReference type="GO" id="GO:0005524">
    <property type="term" value="F:ATP binding"/>
    <property type="evidence" value="ECO:0007669"/>
    <property type="project" value="UniProtKB-UniRule"/>
</dbReference>
<dbReference type="EC" id="2.7.11.1" evidence="2"/>
<protein>
    <recommendedName>
        <fullName evidence="2">non-specific serine/threonine protein kinase</fullName>
        <ecNumber evidence="2">2.7.11.1</ecNumber>
    </recommendedName>
</protein>
<keyword evidence="10 14" id="KW-0067">ATP-binding</keyword>
<evidence type="ECO:0000256" key="9">
    <source>
        <dbReference type="ARBA" id="ARBA00022837"/>
    </source>
</evidence>
<proteinExistence type="inferred from homology"/>
<dbReference type="CDD" id="cd05117">
    <property type="entry name" value="STKc_CAMK"/>
    <property type="match status" value="1"/>
</dbReference>
<dbReference type="PROSITE" id="PS00107">
    <property type="entry name" value="PROTEIN_KINASE_ATP"/>
    <property type="match status" value="1"/>
</dbReference>
<dbReference type="Gene3D" id="1.10.510.10">
    <property type="entry name" value="Transferase(Phosphotransferase) domain 1"/>
    <property type="match status" value="1"/>
</dbReference>
<dbReference type="Pfam" id="PF00069">
    <property type="entry name" value="Pkinase"/>
    <property type="match status" value="1"/>
</dbReference>
<dbReference type="PROSITE" id="PS50011">
    <property type="entry name" value="PROTEIN_KINASE_DOM"/>
    <property type="match status" value="1"/>
</dbReference>
<evidence type="ECO:0000256" key="7">
    <source>
        <dbReference type="ARBA" id="ARBA00022741"/>
    </source>
</evidence>